<evidence type="ECO:0000313" key="1">
    <source>
        <dbReference type="EMBL" id="MBY5951832.1"/>
    </source>
</evidence>
<evidence type="ECO:0000313" key="2">
    <source>
        <dbReference type="Proteomes" id="UP000766609"/>
    </source>
</evidence>
<organism evidence="1 2">
    <name type="scientific">Algoriphagus marincola</name>
    <dbReference type="NCBI Taxonomy" id="264027"/>
    <lineage>
        <taxon>Bacteria</taxon>
        <taxon>Pseudomonadati</taxon>
        <taxon>Bacteroidota</taxon>
        <taxon>Cytophagia</taxon>
        <taxon>Cytophagales</taxon>
        <taxon>Cyclobacteriaceae</taxon>
        <taxon>Algoriphagus</taxon>
    </lineage>
</organism>
<name>A0ABS7N6A2_9BACT</name>
<dbReference type="RefSeq" id="WP_222584378.1">
    <property type="nucleotide sequence ID" value="NZ_JAHVHP010000002.1"/>
</dbReference>
<gene>
    <name evidence="1" type="ORF">KUV23_12655</name>
</gene>
<accession>A0ABS7N6A2</accession>
<reference evidence="1 2" key="1">
    <citation type="submission" date="2021-06" db="EMBL/GenBank/DDBJ databases">
        <title>44 bacteria genomes isolated from Dapeng, Shenzhen.</title>
        <authorList>
            <person name="Zheng W."/>
            <person name="Yu S."/>
            <person name="Huang Y."/>
        </authorList>
    </citation>
    <scope>NUCLEOTIDE SEQUENCE [LARGE SCALE GENOMIC DNA]</scope>
    <source>
        <strain evidence="1 2">DP5N14-6</strain>
    </source>
</reference>
<keyword evidence="2" id="KW-1185">Reference proteome</keyword>
<sequence length="82" mass="9526">MITAEKKIDLIAWLTQLEDQATLELIEKIRKNSQEKSRKRYLKPISEIELIQSLQEAEADYEAGNIISQEELIEKIKNGKIL</sequence>
<comment type="caution">
    <text evidence="1">The sequence shown here is derived from an EMBL/GenBank/DDBJ whole genome shotgun (WGS) entry which is preliminary data.</text>
</comment>
<evidence type="ECO:0008006" key="3">
    <source>
        <dbReference type="Google" id="ProtNLM"/>
    </source>
</evidence>
<dbReference type="Proteomes" id="UP000766609">
    <property type="component" value="Unassembled WGS sequence"/>
</dbReference>
<dbReference type="EMBL" id="JAHVHP010000002">
    <property type="protein sequence ID" value="MBY5951832.1"/>
    <property type="molecule type" value="Genomic_DNA"/>
</dbReference>
<proteinExistence type="predicted"/>
<protein>
    <recommendedName>
        <fullName evidence="3">Addiction module component</fullName>
    </recommendedName>
</protein>